<proteinExistence type="predicted"/>
<evidence type="ECO:0000313" key="1">
    <source>
        <dbReference type="EMBL" id="JAH77471.1"/>
    </source>
</evidence>
<organism evidence="1">
    <name type="scientific">Anguilla anguilla</name>
    <name type="common">European freshwater eel</name>
    <name type="synonym">Muraena anguilla</name>
    <dbReference type="NCBI Taxonomy" id="7936"/>
    <lineage>
        <taxon>Eukaryota</taxon>
        <taxon>Metazoa</taxon>
        <taxon>Chordata</taxon>
        <taxon>Craniata</taxon>
        <taxon>Vertebrata</taxon>
        <taxon>Euteleostomi</taxon>
        <taxon>Actinopterygii</taxon>
        <taxon>Neopterygii</taxon>
        <taxon>Teleostei</taxon>
        <taxon>Anguilliformes</taxon>
        <taxon>Anguillidae</taxon>
        <taxon>Anguilla</taxon>
    </lineage>
</organism>
<reference evidence="1" key="1">
    <citation type="submission" date="2014-11" db="EMBL/GenBank/DDBJ databases">
        <authorList>
            <person name="Amaro Gonzalez C."/>
        </authorList>
    </citation>
    <scope>NUCLEOTIDE SEQUENCE</scope>
</reference>
<name>A0A0E9VHJ3_ANGAN</name>
<sequence length="16" mass="1609">MAKAPAKRTCGAGVTF</sequence>
<protein>
    <submittedName>
        <fullName evidence="1">Uncharacterized protein</fullName>
    </submittedName>
</protein>
<accession>A0A0E9VHJ3</accession>
<dbReference type="AlphaFoldDB" id="A0A0E9VHJ3"/>
<dbReference type="EMBL" id="GBXM01031106">
    <property type="protein sequence ID" value="JAH77471.1"/>
    <property type="molecule type" value="Transcribed_RNA"/>
</dbReference>
<reference evidence="1" key="2">
    <citation type="journal article" date="2015" name="Fish Shellfish Immunol.">
        <title>Early steps in the European eel (Anguilla anguilla)-Vibrio vulnificus interaction in the gills: Role of the RtxA13 toxin.</title>
        <authorList>
            <person name="Callol A."/>
            <person name="Pajuelo D."/>
            <person name="Ebbesson L."/>
            <person name="Teles M."/>
            <person name="MacKenzie S."/>
            <person name="Amaro C."/>
        </authorList>
    </citation>
    <scope>NUCLEOTIDE SEQUENCE</scope>
</reference>